<accession>A0A8S5PTD4</accession>
<evidence type="ECO:0000313" key="1">
    <source>
        <dbReference type="EMBL" id="DAE10351.1"/>
    </source>
</evidence>
<protein>
    <submittedName>
        <fullName evidence="1">Uncharacterized protein</fullName>
    </submittedName>
</protein>
<dbReference type="EMBL" id="BK015507">
    <property type="protein sequence ID" value="DAE10351.1"/>
    <property type="molecule type" value="Genomic_DNA"/>
</dbReference>
<reference evidence="1" key="1">
    <citation type="journal article" date="2021" name="Proc. Natl. Acad. Sci. U.S.A.">
        <title>A Catalog of Tens of Thousands of Viruses from Human Metagenomes Reveals Hidden Associations with Chronic Diseases.</title>
        <authorList>
            <person name="Tisza M.J."/>
            <person name="Buck C.B."/>
        </authorList>
    </citation>
    <scope>NUCLEOTIDE SEQUENCE</scope>
    <source>
        <strain evidence="1">Ct3es5</strain>
    </source>
</reference>
<name>A0A8S5PTD4_9CAUD</name>
<organism evidence="1">
    <name type="scientific">Siphoviridae sp. ct3es5</name>
    <dbReference type="NCBI Taxonomy" id="2825322"/>
    <lineage>
        <taxon>Viruses</taxon>
        <taxon>Duplodnaviria</taxon>
        <taxon>Heunggongvirae</taxon>
        <taxon>Uroviricota</taxon>
        <taxon>Caudoviricetes</taxon>
    </lineage>
</organism>
<sequence>MRRKRKTVWAYLDGKKLVDVVQAALDNNMMVDDLKAKLIAENPGYEVTFKVV</sequence>
<proteinExistence type="predicted"/>